<dbReference type="SUPFAM" id="SSF56281">
    <property type="entry name" value="Metallo-hydrolase/oxidoreductase"/>
    <property type="match status" value="1"/>
</dbReference>
<reference evidence="1" key="1">
    <citation type="submission" date="2022-07" db="EMBL/GenBank/DDBJ databases">
        <title>Faecal culturing of patients with breast cancer.</title>
        <authorList>
            <person name="Teng N.M.Y."/>
            <person name="Kiu R."/>
            <person name="Evans R."/>
            <person name="Baker D.J."/>
            <person name="Zenner C."/>
            <person name="Robinson S.D."/>
            <person name="Hall L.J."/>
        </authorList>
    </citation>
    <scope>NUCLEOTIDE SEQUENCE</scope>
    <source>
        <strain evidence="1">LH1062</strain>
    </source>
</reference>
<dbReference type="EMBL" id="CP101620">
    <property type="protein sequence ID" value="UTY38911.1"/>
    <property type="molecule type" value="Genomic_DNA"/>
</dbReference>
<accession>A0ABY5I402</accession>
<protein>
    <submittedName>
        <fullName evidence="1">MBL fold metallo-hydrolase</fullName>
    </submittedName>
</protein>
<gene>
    <name evidence="1" type="ORF">NMU03_15170</name>
</gene>
<sequence length="227" mass="27182">MLSLFYMKVTHLYHSGCLIELEYHQLLFDYYQGELHLNNDKPLYVFVSHRHYDHYNPEIFQFNHPQITYILSNTLRHKHDAYYVDVHQTYQIDDLSISTLLSTDEGCAFLVHVENQTIYHAGDLNWWHWQGEPQADNDYQRNTYLQEIQSINEPIDLACVVVDIRQEKDYLLGLSAFLKHVQTKYILPIHYFDRYETTQLLLKETLDNPYHAKILPVIQQNQSFEIE</sequence>
<dbReference type="RefSeq" id="WP_290139629.1">
    <property type="nucleotide sequence ID" value="NZ_CP101620.1"/>
</dbReference>
<organism evidence="1 2">
    <name type="scientific">Allocoprobacillus halotolerans</name>
    <dbReference type="NCBI Taxonomy" id="2944914"/>
    <lineage>
        <taxon>Bacteria</taxon>
        <taxon>Bacillati</taxon>
        <taxon>Bacillota</taxon>
        <taxon>Erysipelotrichia</taxon>
        <taxon>Erysipelotrichales</taxon>
        <taxon>Erysipelotrichaceae</taxon>
        <taxon>Allocoprobacillus</taxon>
    </lineage>
</organism>
<name>A0ABY5I402_9FIRM</name>
<evidence type="ECO:0000313" key="2">
    <source>
        <dbReference type="Proteomes" id="UP001060112"/>
    </source>
</evidence>
<dbReference type="Pfam" id="PF13483">
    <property type="entry name" value="Lactamase_B_3"/>
    <property type="match status" value="1"/>
</dbReference>
<proteinExistence type="predicted"/>
<evidence type="ECO:0000313" key="1">
    <source>
        <dbReference type="EMBL" id="UTY38911.1"/>
    </source>
</evidence>
<dbReference type="Proteomes" id="UP001060112">
    <property type="component" value="Chromosome"/>
</dbReference>
<dbReference type="PANTHER" id="PTHR42967:SF1">
    <property type="entry name" value="MBL FOLD METALLO-HYDROLASE"/>
    <property type="match status" value="1"/>
</dbReference>
<keyword evidence="2" id="KW-1185">Reference proteome</keyword>
<dbReference type="PANTHER" id="PTHR42967">
    <property type="entry name" value="METAL DEPENDENT HYDROLASE"/>
    <property type="match status" value="1"/>
</dbReference>
<dbReference type="InterPro" id="IPR036866">
    <property type="entry name" value="RibonucZ/Hydroxyglut_hydro"/>
</dbReference>
<dbReference type="Gene3D" id="3.60.15.10">
    <property type="entry name" value="Ribonuclease Z/Hydroxyacylglutathione hydrolase-like"/>
    <property type="match status" value="1"/>
</dbReference>